<sequence length="430" mass="47257">MDDKVKYLLSLGAIRDRAKIVGEAARAGKLSNFDVHEDRMNDVADFVTRIIKRDYGPDKYHTIPTHGRWQHFDVGGIPRVAGLLSEWKAEGVDDVETTRRLIDLFFVSVLLDAGAGDHWQYQEPKSDFKYERSEGIAVASLWMFKAGAFQKGTGGVRVDGKGLEGLSTAALAEGLQVDEGNPMAGFETRADLLRKLGSSFLAMSDVFGEDGRPGNLVDHLTASSPSSLDVLPLWDILQTLLIPIWPQDRTKVNGHSIGDAWPLSTLKYGSTTTTDTATDESTTIQPFHKLTQWLTYSLMVPFTRILSLPWTNTTALTALPEYRNGGLFVDLGALTLRPQALERGLAGAGSKDGLPIFHPGDDVIVEWRAMTLVLIERLHSMVLERLDGVELSLAQVIEAGTWISGREVAKRERPATKSSPILIQSDGTVF</sequence>
<evidence type="ECO:0000313" key="2">
    <source>
        <dbReference type="Proteomes" id="UP000799771"/>
    </source>
</evidence>
<dbReference type="AlphaFoldDB" id="A0A6A6AD19"/>
<protein>
    <submittedName>
        <fullName evidence="1">DUF1688-domain-containing protein</fullName>
    </submittedName>
</protein>
<reference evidence="1" key="1">
    <citation type="journal article" date="2020" name="Stud. Mycol.">
        <title>101 Dothideomycetes genomes: a test case for predicting lifestyles and emergence of pathogens.</title>
        <authorList>
            <person name="Haridas S."/>
            <person name="Albert R."/>
            <person name="Binder M."/>
            <person name="Bloem J."/>
            <person name="Labutti K."/>
            <person name="Salamov A."/>
            <person name="Andreopoulos B."/>
            <person name="Baker S."/>
            <person name="Barry K."/>
            <person name="Bills G."/>
            <person name="Bluhm B."/>
            <person name="Cannon C."/>
            <person name="Castanera R."/>
            <person name="Culley D."/>
            <person name="Daum C."/>
            <person name="Ezra D."/>
            <person name="Gonzalez J."/>
            <person name="Henrissat B."/>
            <person name="Kuo A."/>
            <person name="Liang C."/>
            <person name="Lipzen A."/>
            <person name="Lutzoni F."/>
            <person name="Magnuson J."/>
            <person name="Mondo S."/>
            <person name="Nolan M."/>
            <person name="Ohm R."/>
            <person name="Pangilinan J."/>
            <person name="Park H.-J."/>
            <person name="Ramirez L."/>
            <person name="Alfaro M."/>
            <person name="Sun H."/>
            <person name="Tritt A."/>
            <person name="Yoshinaga Y."/>
            <person name="Zwiers L.-H."/>
            <person name="Turgeon B."/>
            <person name="Goodwin S."/>
            <person name="Spatafora J."/>
            <person name="Crous P."/>
            <person name="Grigoriev I."/>
        </authorList>
    </citation>
    <scope>NUCLEOTIDE SEQUENCE</scope>
    <source>
        <strain evidence="1">CBS 119687</strain>
    </source>
</reference>
<dbReference type="InterPro" id="IPR012469">
    <property type="entry name" value="DUF1688"/>
</dbReference>
<dbReference type="RefSeq" id="XP_033524179.1">
    <property type="nucleotide sequence ID" value="XM_033663689.1"/>
</dbReference>
<dbReference type="PANTHER" id="PTHR31687:SF3">
    <property type="entry name" value="PROTEIN URG3"/>
    <property type="match status" value="1"/>
</dbReference>
<accession>A0A6A6AD19</accession>
<dbReference type="Pfam" id="PF07958">
    <property type="entry name" value="DUF1688"/>
    <property type="match status" value="1"/>
</dbReference>
<dbReference type="PANTHER" id="PTHR31687">
    <property type="match status" value="1"/>
</dbReference>
<dbReference type="GeneID" id="54404121"/>
<proteinExistence type="predicted"/>
<keyword evidence="2" id="KW-1185">Reference proteome</keyword>
<dbReference type="EMBL" id="ML977505">
    <property type="protein sequence ID" value="KAF2129792.1"/>
    <property type="molecule type" value="Genomic_DNA"/>
</dbReference>
<dbReference type="OrthoDB" id="2153176at2759"/>
<evidence type="ECO:0000313" key="1">
    <source>
        <dbReference type="EMBL" id="KAF2129792.1"/>
    </source>
</evidence>
<dbReference type="Proteomes" id="UP000799771">
    <property type="component" value="Unassembled WGS sequence"/>
</dbReference>
<organism evidence="1 2">
    <name type="scientific">Dothidotthia symphoricarpi CBS 119687</name>
    <dbReference type="NCBI Taxonomy" id="1392245"/>
    <lineage>
        <taxon>Eukaryota</taxon>
        <taxon>Fungi</taxon>
        <taxon>Dikarya</taxon>
        <taxon>Ascomycota</taxon>
        <taxon>Pezizomycotina</taxon>
        <taxon>Dothideomycetes</taxon>
        <taxon>Pleosporomycetidae</taxon>
        <taxon>Pleosporales</taxon>
        <taxon>Dothidotthiaceae</taxon>
        <taxon>Dothidotthia</taxon>
    </lineage>
</organism>
<name>A0A6A6AD19_9PLEO</name>
<gene>
    <name evidence="1" type="ORF">P153DRAFT_290010</name>
</gene>